<feature type="domain" description="FecR protein" evidence="2">
    <location>
        <begin position="153"/>
        <end position="242"/>
    </location>
</feature>
<dbReference type="PANTHER" id="PTHR30273:SF2">
    <property type="entry name" value="PROTEIN FECR"/>
    <property type="match status" value="1"/>
</dbReference>
<sequence length="373" mass="42892">MNQYHEYSLEDFVLDARFQEWVRYRRDHDVTFWEQYQKENPAQTEEITRAQTLLQSVYKNYETHLDDNEIDFEIQELLSKVRAMKNDNVQEETEKSLFNKSANIFSQNSIFWAAATILLMLGLGWLYQRNQITQSSYDKLTAGKSLREEKNETKSSKTISLSDGSQITLMPHSKISFPENFLVEKREVYLSGQAFFHVSKDPKRPFLVYANELVTKVLGTSFTINAQNQALKTTVEVKEGKVSVFRQADFADVKNQKALQSKGMVLTANQKMVYECETSNMLKTIIDNPEIVSTVSTTFDFVNTPASEVLNDLEDAYQVDIIFDKELLRGCPVTASLSKQSLLEKLDIICEVIEARYEMLDGKIVVYSKGCKN</sequence>
<protein>
    <submittedName>
        <fullName evidence="4">FecR family protein</fullName>
    </submittedName>
</protein>
<dbReference type="AlphaFoldDB" id="A0A4U6D613"/>
<evidence type="ECO:0000259" key="3">
    <source>
        <dbReference type="Pfam" id="PF16344"/>
    </source>
</evidence>
<dbReference type="EMBL" id="SZVO01000003">
    <property type="protein sequence ID" value="TKT92820.1"/>
    <property type="molecule type" value="Genomic_DNA"/>
</dbReference>
<evidence type="ECO:0000259" key="2">
    <source>
        <dbReference type="Pfam" id="PF04773"/>
    </source>
</evidence>
<keyword evidence="1" id="KW-1133">Transmembrane helix</keyword>
<keyword evidence="1" id="KW-0472">Membrane</keyword>
<dbReference type="OrthoDB" id="645173at2"/>
<evidence type="ECO:0000313" key="4">
    <source>
        <dbReference type="EMBL" id="TKT92820.1"/>
    </source>
</evidence>
<keyword evidence="1" id="KW-0812">Transmembrane</keyword>
<accession>A0A4U6D613</accession>
<organism evidence="4 5">
    <name type="scientific">Dyadobacter frigoris</name>
    <dbReference type="NCBI Taxonomy" id="2576211"/>
    <lineage>
        <taxon>Bacteria</taxon>
        <taxon>Pseudomonadati</taxon>
        <taxon>Bacteroidota</taxon>
        <taxon>Cytophagia</taxon>
        <taxon>Cytophagales</taxon>
        <taxon>Spirosomataceae</taxon>
        <taxon>Dyadobacter</taxon>
    </lineage>
</organism>
<feature type="domain" description="Protein FecR C-terminal" evidence="3">
    <location>
        <begin position="299"/>
        <end position="365"/>
    </location>
</feature>
<evidence type="ECO:0000313" key="5">
    <source>
        <dbReference type="Proteomes" id="UP000304900"/>
    </source>
</evidence>
<name>A0A4U6D613_9BACT</name>
<dbReference type="RefSeq" id="WP_137339547.1">
    <property type="nucleotide sequence ID" value="NZ_BSQH01000010.1"/>
</dbReference>
<gene>
    <name evidence="4" type="ORF">FDK13_08470</name>
</gene>
<dbReference type="Gene3D" id="2.60.120.1440">
    <property type="match status" value="1"/>
</dbReference>
<dbReference type="PANTHER" id="PTHR30273">
    <property type="entry name" value="PERIPLASMIC SIGNAL SENSOR AND SIGMA FACTOR ACTIVATOR FECR-RELATED"/>
    <property type="match status" value="1"/>
</dbReference>
<dbReference type="GO" id="GO:0016989">
    <property type="term" value="F:sigma factor antagonist activity"/>
    <property type="evidence" value="ECO:0007669"/>
    <property type="project" value="TreeGrafter"/>
</dbReference>
<reference evidence="4 5" key="1">
    <citation type="submission" date="2019-05" db="EMBL/GenBank/DDBJ databases">
        <title>Dyadobacter AR-3-8 sp. nov., isolated from arctic soil.</title>
        <authorList>
            <person name="Chaudhary D.K."/>
        </authorList>
    </citation>
    <scope>NUCLEOTIDE SEQUENCE [LARGE SCALE GENOMIC DNA]</scope>
    <source>
        <strain evidence="4 5">AR-3-8</strain>
    </source>
</reference>
<dbReference type="PIRSF" id="PIRSF018266">
    <property type="entry name" value="FecR"/>
    <property type="match status" value="1"/>
</dbReference>
<dbReference type="InterPro" id="IPR032508">
    <property type="entry name" value="FecR_C"/>
</dbReference>
<dbReference type="InterPro" id="IPR012373">
    <property type="entry name" value="Ferrdict_sens_TM"/>
</dbReference>
<dbReference type="Pfam" id="PF04773">
    <property type="entry name" value="FecR"/>
    <property type="match status" value="1"/>
</dbReference>
<dbReference type="InterPro" id="IPR006860">
    <property type="entry name" value="FecR"/>
</dbReference>
<dbReference type="Gene3D" id="3.55.50.30">
    <property type="match status" value="1"/>
</dbReference>
<feature type="transmembrane region" description="Helical" evidence="1">
    <location>
        <begin position="110"/>
        <end position="127"/>
    </location>
</feature>
<dbReference type="Pfam" id="PF16344">
    <property type="entry name" value="FecR_C"/>
    <property type="match status" value="1"/>
</dbReference>
<keyword evidence="5" id="KW-1185">Reference proteome</keyword>
<proteinExistence type="predicted"/>
<evidence type="ECO:0000256" key="1">
    <source>
        <dbReference type="SAM" id="Phobius"/>
    </source>
</evidence>
<dbReference type="Proteomes" id="UP000304900">
    <property type="component" value="Unassembled WGS sequence"/>
</dbReference>
<comment type="caution">
    <text evidence="4">The sequence shown here is derived from an EMBL/GenBank/DDBJ whole genome shotgun (WGS) entry which is preliminary data.</text>
</comment>